<protein>
    <submittedName>
        <fullName evidence="1">Chemotaxis protein CheZ</fullName>
    </submittedName>
</protein>
<comment type="caution">
    <text evidence="1">The sequence shown here is derived from an EMBL/GenBank/DDBJ whole genome shotgun (WGS) entry which is preliminary data.</text>
</comment>
<evidence type="ECO:0000313" key="1">
    <source>
        <dbReference type="EMBL" id="RPE70539.1"/>
    </source>
</evidence>
<keyword evidence="2" id="KW-1185">Reference proteome</keyword>
<dbReference type="OrthoDB" id="9773007at2"/>
<dbReference type="RefSeq" id="WP_124221238.1">
    <property type="nucleotide sequence ID" value="NZ_RKQL01000002.1"/>
</dbReference>
<gene>
    <name evidence="1" type="ORF">EDC62_1021</name>
</gene>
<accession>A0A3N4USW2</accession>
<dbReference type="SUPFAM" id="SSF75708">
    <property type="entry name" value="Chemotaxis phosphatase CheZ"/>
    <property type="match status" value="1"/>
</dbReference>
<organism evidence="1 2">
    <name type="scientific">Tibeticola sediminis</name>
    <dbReference type="NCBI Taxonomy" id="1917811"/>
    <lineage>
        <taxon>Bacteria</taxon>
        <taxon>Pseudomonadati</taxon>
        <taxon>Pseudomonadota</taxon>
        <taxon>Betaproteobacteria</taxon>
        <taxon>Burkholderiales</taxon>
        <taxon>Comamonadaceae</taxon>
        <taxon>Tibeticola</taxon>
    </lineage>
</organism>
<dbReference type="Gene3D" id="1.10.287.500">
    <property type="entry name" value="Helix hairpin bin"/>
    <property type="match status" value="1"/>
</dbReference>
<dbReference type="AlphaFoldDB" id="A0A3N4USW2"/>
<proteinExistence type="predicted"/>
<name>A0A3N4USW2_9BURK</name>
<dbReference type="Proteomes" id="UP000272193">
    <property type="component" value="Unassembled WGS sequence"/>
</dbReference>
<sequence>MTSPANDSHTTIEALAKLREADALLAEGVHRIMGIARDIPGASHPLEEALRLSEQQAMATLEAVEAAQAEVRAIRATNGGFIDARLDRLDECLQTILTSQQGQDLAGQRLKKTITLLQAVEQRIQDALHELGALAPAAAVTADEDTFTGERLDQGNVDDLLAQLGI</sequence>
<evidence type="ECO:0000313" key="2">
    <source>
        <dbReference type="Proteomes" id="UP000272193"/>
    </source>
</evidence>
<dbReference type="EMBL" id="RKQL01000002">
    <property type="protein sequence ID" value="RPE70539.1"/>
    <property type="molecule type" value="Genomic_DNA"/>
</dbReference>
<reference evidence="1 2" key="1">
    <citation type="submission" date="2018-11" db="EMBL/GenBank/DDBJ databases">
        <title>Genomic Encyclopedia of Type Strains, Phase IV (KMG-IV): sequencing the most valuable type-strain genomes for metagenomic binning, comparative biology and taxonomic classification.</title>
        <authorList>
            <person name="Goeker M."/>
        </authorList>
    </citation>
    <scope>NUCLEOTIDE SEQUENCE [LARGE SCALE GENOMIC DNA]</scope>
    <source>
        <strain evidence="1 2">DSM 101684</strain>
    </source>
</reference>